<feature type="domain" description="Peptidase M48" evidence="7">
    <location>
        <begin position="58"/>
        <end position="242"/>
    </location>
</feature>
<evidence type="ECO:0000256" key="6">
    <source>
        <dbReference type="RuleBase" id="RU003983"/>
    </source>
</evidence>
<dbReference type="GO" id="GO:0046872">
    <property type="term" value="F:metal ion binding"/>
    <property type="evidence" value="ECO:0007669"/>
    <property type="project" value="UniProtKB-KW"/>
</dbReference>
<dbReference type="Gene3D" id="3.30.2010.10">
    <property type="entry name" value="Metalloproteases ('zincins'), catalytic domain"/>
    <property type="match status" value="1"/>
</dbReference>
<evidence type="ECO:0000256" key="1">
    <source>
        <dbReference type="ARBA" id="ARBA00022670"/>
    </source>
</evidence>
<keyword evidence="5 6" id="KW-0482">Metalloprotease</keyword>
<sequence>MKSMWGLTALAVLMAACQTVPLTGRSQLLLTSESEETKLGLSSYQEVLQKEKISTDPAANALVQKVGRRIAEATGKTSYQWEFKVIDNDKTLNAFCLPGGKVAVYTGILKVTQDEAGLATVIGHEVAHAIARHGGERMSQQMVVSGLTAAAALSTSDSSRRNLYLGLLGAGATVGVLLPYSRLQESEADRMGLIYMAKAGYDPRAAVAFWQRMSEAGKDQAKPPELLSTHPADATRIRQLEALIPEAQTYYRPR</sequence>
<gene>
    <name evidence="8" type="ORF">OTERR_10270</name>
</gene>
<comment type="similarity">
    <text evidence="6">Belongs to the peptidase M48 family.</text>
</comment>
<evidence type="ECO:0000313" key="8">
    <source>
        <dbReference type="EMBL" id="QEL64503.1"/>
    </source>
</evidence>
<evidence type="ECO:0000256" key="5">
    <source>
        <dbReference type="ARBA" id="ARBA00023049"/>
    </source>
</evidence>
<keyword evidence="4 6" id="KW-0862">Zinc</keyword>
<dbReference type="GO" id="GO:0016020">
    <property type="term" value="C:membrane"/>
    <property type="evidence" value="ECO:0007669"/>
    <property type="project" value="TreeGrafter"/>
</dbReference>
<reference evidence="8 9" key="1">
    <citation type="submission" date="2017-07" db="EMBL/GenBank/DDBJ databases">
        <title>Complete genome sequence of Oryzomicrobium terrae TPP412.</title>
        <authorList>
            <person name="Chiu L.-W."/>
            <person name="Lo K.-J."/>
            <person name="Tsai Y.-M."/>
            <person name="Lin S.-S."/>
            <person name="Kuo C.-H."/>
            <person name="Liu C.-T."/>
        </authorList>
    </citation>
    <scope>NUCLEOTIDE SEQUENCE [LARGE SCALE GENOMIC DNA]</scope>
    <source>
        <strain evidence="8 9">TPP412</strain>
    </source>
</reference>
<proteinExistence type="inferred from homology"/>
<keyword evidence="9" id="KW-1185">Reference proteome</keyword>
<dbReference type="PROSITE" id="PS51257">
    <property type="entry name" value="PROKAR_LIPOPROTEIN"/>
    <property type="match status" value="1"/>
</dbReference>
<evidence type="ECO:0000256" key="4">
    <source>
        <dbReference type="ARBA" id="ARBA00022833"/>
    </source>
</evidence>
<comment type="cofactor">
    <cofactor evidence="6">
        <name>Zn(2+)</name>
        <dbReference type="ChEBI" id="CHEBI:29105"/>
    </cofactor>
    <text evidence="6">Binds 1 zinc ion per subunit.</text>
</comment>
<evidence type="ECO:0000256" key="2">
    <source>
        <dbReference type="ARBA" id="ARBA00022723"/>
    </source>
</evidence>
<dbReference type="KEGG" id="otr:OTERR_10270"/>
<protein>
    <submittedName>
        <fullName evidence="8">Putative peptidase M48</fullName>
    </submittedName>
</protein>
<evidence type="ECO:0000313" key="9">
    <source>
        <dbReference type="Proteomes" id="UP000323671"/>
    </source>
</evidence>
<keyword evidence="1 6" id="KW-0645">Protease</keyword>
<dbReference type="AlphaFoldDB" id="A0A5C1E6L8"/>
<dbReference type="InterPro" id="IPR051156">
    <property type="entry name" value="Mito/Outer_Membr_Metalloprot"/>
</dbReference>
<accession>A0A5C1E6L8</accession>
<name>A0A5C1E6L8_9RHOO</name>
<keyword evidence="3 6" id="KW-0378">Hydrolase</keyword>
<dbReference type="EMBL" id="CP022579">
    <property type="protein sequence ID" value="QEL64503.1"/>
    <property type="molecule type" value="Genomic_DNA"/>
</dbReference>
<dbReference type="GO" id="GO:0051603">
    <property type="term" value="P:proteolysis involved in protein catabolic process"/>
    <property type="evidence" value="ECO:0007669"/>
    <property type="project" value="TreeGrafter"/>
</dbReference>
<dbReference type="RefSeq" id="WP_054622350.1">
    <property type="nucleotide sequence ID" value="NZ_CP022579.1"/>
</dbReference>
<dbReference type="InterPro" id="IPR001915">
    <property type="entry name" value="Peptidase_M48"/>
</dbReference>
<organism evidence="8 9">
    <name type="scientific">Oryzomicrobium terrae</name>
    <dbReference type="NCBI Taxonomy" id="1735038"/>
    <lineage>
        <taxon>Bacteria</taxon>
        <taxon>Pseudomonadati</taxon>
        <taxon>Pseudomonadota</taxon>
        <taxon>Betaproteobacteria</taxon>
        <taxon>Rhodocyclales</taxon>
        <taxon>Rhodocyclaceae</taxon>
        <taxon>Oryzomicrobium</taxon>
    </lineage>
</organism>
<dbReference type="Proteomes" id="UP000323671">
    <property type="component" value="Chromosome"/>
</dbReference>
<evidence type="ECO:0000259" key="7">
    <source>
        <dbReference type="Pfam" id="PF01435"/>
    </source>
</evidence>
<dbReference type="PANTHER" id="PTHR22726">
    <property type="entry name" value="METALLOENDOPEPTIDASE OMA1"/>
    <property type="match status" value="1"/>
</dbReference>
<dbReference type="CDD" id="cd07331">
    <property type="entry name" value="M48C_Oma1_like"/>
    <property type="match status" value="1"/>
</dbReference>
<dbReference type="GO" id="GO:0004222">
    <property type="term" value="F:metalloendopeptidase activity"/>
    <property type="evidence" value="ECO:0007669"/>
    <property type="project" value="InterPro"/>
</dbReference>
<evidence type="ECO:0000256" key="3">
    <source>
        <dbReference type="ARBA" id="ARBA00022801"/>
    </source>
</evidence>
<dbReference type="PANTHER" id="PTHR22726:SF24">
    <property type="entry name" value="M48 FAMILY METALLOPEPTIDASE"/>
    <property type="match status" value="1"/>
</dbReference>
<keyword evidence="2" id="KW-0479">Metal-binding</keyword>
<dbReference type="Pfam" id="PF01435">
    <property type="entry name" value="Peptidase_M48"/>
    <property type="match status" value="1"/>
</dbReference>